<dbReference type="Gene3D" id="3.30.70.100">
    <property type="match status" value="1"/>
</dbReference>
<dbReference type="Proteomes" id="UP000319212">
    <property type="component" value="Unassembled WGS sequence"/>
</dbReference>
<dbReference type="GO" id="GO:0071949">
    <property type="term" value="F:FAD binding"/>
    <property type="evidence" value="ECO:0007669"/>
    <property type="project" value="InterPro"/>
</dbReference>
<accession>A0A502DXF1</accession>
<dbReference type="PROSITE" id="PS50925">
    <property type="entry name" value="BLUF"/>
    <property type="match status" value="1"/>
</dbReference>
<sequence>MQDSKPLHRLIYTSRANNPIDTATILTQARRNNAELGITGGLALLDGTFIQYLEGSEGAVNDIFSRICRDPRHRDVRVLEQRAVSQRMFGDWSMTFLAWTDRTKLIFRSFSPGLGLDLYETDPMTAAPLFRAWAATEDWKPLAP</sequence>
<organism evidence="2 3">
    <name type="scientific">Variovorax guangxiensis</name>
    <dbReference type="NCBI Taxonomy" id="1775474"/>
    <lineage>
        <taxon>Bacteria</taxon>
        <taxon>Pseudomonadati</taxon>
        <taxon>Pseudomonadota</taxon>
        <taxon>Betaproteobacteria</taxon>
        <taxon>Burkholderiales</taxon>
        <taxon>Comamonadaceae</taxon>
        <taxon>Variovorax</taxon>
    </lineage>
</organism>
<dbReference type="SMART" id="SM01034">
    <property type="entry name" value="BLUF"/>
    <property type="match status" value="1"/>
</dbReference>
<evidence type="ECO:0000313" key="2">
    <source>
        <dbReference type="EMBL" id="TPG30228.1"/>
    </source>
</evidence>
<feature type="domain" description="BLUF" evidence="1">
    <location>
        <begin position="7"/>
        <end position="95"/>
    </location>
</feature>
<dbReference type="OrthoDB" id="8586885at2"/>
<dbReference type="InterPro" id="IPR007024">
    <property type="entry name" value="BLUF_domain"/>
</dbReference>
<dbReference type="Pfam" id="PF04940">
    <property type="entry name" value="BLUF"/>
    <property type="match status" value="1"/>
</dbReference>
<dbReference type="SUPFAM" id="SSF54975">
    <property type="entry name" value="Acylphosphatase/BLUF domain-like"/>
    <property type="match status" value="1"/>
</dbReference>
<dbReference type="EMBL" id="RCZI01000001">
    <property type="protein sequence ID" value="TPG30228.1"/>
    <property type="molecule type" value="Genomic_DNA"/>
</dbReference>
<proteinExistence type="predicted"/>
<dbReference type="InterPro" id="IPR036046">
    <property type="entry name" value="Acylphosphatase-like_dom_sf"/>
</dbReference>
<dbReference type="RefSeq" id="WP_140838114.1">
    <property type="nucleotide sequence ID" value="NZ_RCZI01000001.1"/>
</dbReference>
<evidence type="ECO:0000313" key="3">
    <source>
        <dbReference type="Proteomes" id="UP000319212"/>
    </source>
</evidence>
<protein>
    <submittedName>
        <fullName evidence="2">BLUF domain-containing protein</fullName>
    </submittedName>
</protein>
<gene>
    <name evidence="2" type="ORF">EAH82_01640</name>
</gene>
<comment type="caution">
    <text evidence="2">The sequence shown here is derived from an EMBL/GenBank/DDBJ whole genome shotgun (WGS) entry which is preliminary data.</text>
</comment>
<dbReference type="GO" id="GO:0009882">
    <property type="term" value="F:blue light photoreceptor activity"/>
    <property type="evidence" value="ECO:0007669"/>
    <property type="project" value="InterPro"/>
</dbReference>
<dbReference type="AlphaFoldDB" id="A0A502DXF1"/>
<evidence type="ECO:0000259" key="1">
    <source>
        <dbReference type="PROSITE" id="PS50925"/>
    </source>
</evidence>
<name>A0A502DXF1_9BURK</name>
<reference evidence="2 3" key="1">
    <citation type="journal article" date="2019" name="Environ. Microbiol.">
        <title>Species interactions and distinct microbial communities in high Arctic permafrost affected cryosols are associated with the CH4 and CO2 gas fluxes.</title>
        <authorList>
            <person name="Altshuler I."/>
            <person name="Hamel J."/>
            <person name="Turney S."/>
            <person name="Magnuson E."/>
            <person name="Levesque R."/>
            <person name="Greer C."/>
            <person name="Whyte L.G."/>
        </authorList>
    </citation>
    <scope>NUCLEOTIDE SEQUENCE [LARGE SCALE GENOMIC DNA]</scope>
    <source>
        <strain evidence="2 3">S06.C</strain>
    </source>
</reference>